<dbReference type="Proteomes" id="UP000272464">
    <property type="component" value="Unassembled WGS sequence"/>
</dbReference>
<evidence type="ECO:0000256" key="1">
    <source>
        <dbReference type="ARBA" id="ARBA00006336"/>
    </source>
</evidence>
<protein>
    <submittedName>
        <fullName evidence="4">Cysteine hydrolase</fullName>
    </submittedName>
</protein>
<dbReference type="Gene3D" id="3.40.50.850">
    <property type="entry name" value="Isochorismatase-like"/>
    <property type="match status" value="1"/>
</dbReference>
<dbReference type="CDD" id="cd01014">
    <property type="entry name" value="nicotinamidase_related"/>
    <property type="match status" value="1"/>
</dbReference>
<evidence type="ECO:0000259" key="3">
    <source>
        <dbReference type="Pfam" id="PF00857"/>
    </source>
</evidence>
<dbReference type="Pfam" id="PF00857">
    <property type="entry name" value="Isochorismatase"/>
    <property type="match status" value="1"/>
</dbReference>
<evidence type="ECO:0000256" key="2">
    <source>
        <dbReference type="ARBA" id="ARBA00022801"/>
    </source>
</evidence>
<gene>
    <name evidence="4" type="ORF">EJP77_10605</name>
</gene>
<evidence type="ECO:0000313" key="4">
    <source>
        <dbReference type="EMBL" id="RUT31826.1"/>
    </source>
</evidence>
<proteinExistence type="inferred from homology"/>
<organism evidence="4 5">
    <name type="scientific">Paenibacillus zeisoli</name>
    <dbReference type="NCBI Taxonomy" id="2496267"/>
    <lineage>
        <taxon>Bacteria</taxon>
        <taxon>Bacillati</taxon>
        <taxon>Bacillota</taxon>
        <taxon>Bacilli</taxon>
        <taxon>Bacillales</taxon>
        <taxon>Paenibacillaceae</taxon>
        <taxon>Paenibacillus</taxon>
    </lineage>
</organism>
<dbReference type="EMBL" id="RZNX01000003">
    <property type="protein sequence ID" value="RUT31826.1"/>
    <property type="molecule type" value="Genomic_DNA"/>
</dbReference>
<accession>A0A433XCM7</accession>
<name>A0A433XCM7_9BACL</name>
<dbReference type="OrthoDB" id="9785724at2"/>
<sequence>MNMPKSALMIVDVQLAPFIWAQYGGKELYQAQELLHHIQSLIQKARSAGSPVIYMQHTEDGESPHGLGQPLWQIHPEVAPQEGDLTMVKYHADPFLRTELHVKLQELGITRLIITGVQTEYCVDSTCRAANSLGYTNVLVADGHSTFDSENLTAQQIIDHHNKVLGSQFAELRRTEEVLF</sequence>
<dbReference type="InterPro" id="IPR000868">
    <property type="entry name" value="Isochorismatase-like_dom"/>
</dbReference>
<dbReference type="InterPro" id="IPR050272">
    <property type="entry name" value="Isochorismatase-like_hydrls"/>
</dbReference>
<dbReference type="AlphaFoldDB" id="A0A433XCM7"/>
<comment type="caution">
    <text evidence="4">The sequence shown here is derived from an EMBL/GenBank/DDBJ whole genome shotgun (WGS) entry which is preliminary data.</text>
</comment>
<keyword evidence="5" id="KW-1185">Reference proteome</keyword>
<dbReference type="RefSeq" id="WP_127199206.1">
    <property type="nucleotide sequence ID" value="NZ_RZNX01000003.1"/>
</dbReference>
<dbReference type="PANTHER" id="PTHR43540">
    <property type="entry name" value="PEROXYUREIDOACRYLATE/UREIDOACRYLATE AMIDOHYDROLASE-RELATED"/>
    <property type="match status" value="1"/>
</dbReference>
<dbReference type="InterPro" id="IPR036380">
    <property type="entry name" value="Isochorismatase-like_sf"/>
</dbReference>
<comment type="similarity">
    <text evidence="1">Belongs to the isochorismatase family.</text>
</comment>
<dbReference type="PANTHER" id="PTHR43540:SF14">
    <property type="entry name" value="ISOCHORISMATASE"/>
    <property type="match status" value="1"/>
</dbReference>
<dbReference type="SUPFAM" id="SSF52499">
    <property type="entry name" value="Isochorismatase-like hydrolases"/>
    <property type="match status" value="1"/>
</dbReference>
<evidence type="ECO:0000313" key="5">
    <source>
        <dbReference type="Proteomes" id="UP000272464"/>
    </source>
</evidence>
<keyword evidence="2 4" id="KW-0378">Hydrolase</keyword>
<reference evidence="4 5" key="1">
    <citation type="submission" date="2018-12" db="EMBL/GenBank/DDBJ databases">
        <authorList>
            <person name="Sun L."/>
            <person name="Chen Z."/>
        </authorList>
    </citation>
    <scope>NUCLEOTIDE SEQUENCE [LARGE SCALE GENOMIC DNA]</scope>
    <source>
        <strain evidence="4 5">3-5-3</strain>
    </source>
</reference>
<feature type="domain" description="Isochorismatase-like" evidence="3">
    <location>
        <begin position="6"/>
        <end position="153"/>
    </location>
</feature>
<dbReference type="GO" id="GO:0016787">
    <property type="term" value="F:hydrolase activity"/>
    <property type="evidence" value="ECO:0007669"/>
    <property type="project" value="UniProtKB-KW"/>
</dbReference>